<proteinExistence type="predicted"/>
<dbReference type="Proteomes" id="UP001341840">
    <property type="component" value="Unassembled WGS sequence"/>
</dbReference>
<organism evidence="2 3">
    <name type="scientific">Stylosanthes scabra</name>
    <dbReference type="NCBI Taxonomy" id="79078"/>
    <lineage>
        <taxon>Eukaryota</taxon>
        <taxon>Viridiplantae</taxon>
        <taxon>Streptophyta</taxon>
        <taxon>Embryophyta</taxon>
        <taxon>Tracheophyta</taxon>
        <taxon>Spermatophyta</taxon>
        <taxon>Magnoliopsida</taxon>
        <taxon>eudicotyledons</taxon>
        <taxon>Gunneridae</taxon>
        <taxon>Pentapetalae</taxon>
        <taxon>rosids</taxon>
        <taxon>fabids</taxon>
        <taxon>Fabales</taxon>
        <taxon>Fabaceae</taxon>
        <taxon>Papilionoideae</taxon>
        <taxon>50 kb inversion clade</taxon>
        <taxon>dalbergioids sensu lato</taxon>
        <taxon>Dalbergieae</taxon>
        <taxon>Pterocarpus clade</taxon>
        <taxon>Stylosanthes</taxon>
    </lineage>
</organism>
<keyword evidence="3" id="KW-1185">Reference proteome</keyword>
<sequence>MKCSVSIAVGNVITGGLATALTLSLSFCRCPTFASQILRHQAVIPDAIITVGILDRFVDWERWNELVRGRRDPTGLFAVEIVCVCTVFDVGNKVFRMARINKHYLWRLLFSGETEQPTPDADRSPHLDRSPHDDSDYV</sequence>
<protein>
    <submittedName>
        <fullName evidence="2">Uncharacterized protein</fullName>
    </submittedName>
</protein>
<feature type="region of interest" description="Disordered" evidence="1">
    <location>
        <begin position="114"/>
        <end position="138"/>
    </location>
</feature>
<reference evidence="2 3" key="1">
    <citation type="journal article" date="2023" name="Plants (Basel)">
        <title>Bridging the Gap: Combining Genomics and Transcriptomics Approaches to Understand Stylosanthes scabra, an Orphan Legume from the Brazilian Caatinga.</title>
        <authorList>
            <person name="Ferreira-Neto J.R.C."/>
            <person name="da Silva M.D."/>
            <person name="Binneck E."/>
            <person name="de Melo N.F."/>
            <person name="da Silva R.H."/>
            <person name="de Melo A.L.T.M."/>
            <person name="Pandolfi V."/>
            <person name="Bustamante F.O."/>
            <person name="Brasileiro-Vidal A.C."/>
            <person name="Benko-Iseppon A.M."/>
        </authorList>
    </citation>
    <scope>NUCLEOTIDE SEQUENCE [LARGE SCALE GENOMIC DNA]</scope>
    <source>
        <tissue evidence="2">Leaves</tissue>
    </source>
</reference>
<comment type="caution">
    <text evidence="2">The sequence shown here is derived from an EMBL/GenBank/DDBJ whole genome shotgun (WGS) entry which is preliminary data.</text>
</comment>
<evidence type="ECO:0000313" key="2">
    <source>
        <dbReference type="EMBL" id="MED6109199.1"/>
    </source>
</evidence>
<accession>A0ABU6QBB3</accession>
<evidence type="ECO:0000256" key="1">
    <source>
        <dbReference type="SAM" id="MobiDB-lite"/>
    </source>
</evidence>
<evidence type="ECO:0000313" key="3">
    <source>
        <dbReference type="Proteomes" id="UP001341840"/>
    </source>
</evidence>
<name>A0ABU6QBB3_9FABA</name>
<feature type="compositionally biased region" description="Basic and acidic residues" evidence="1">
    <location>
        <begin position="120"/>
        <end position="138"/>
    </location>
</feature>
<dbReference type="EMBL" id="JASCZI010000134">
    <property type="protein sequence ID" value="MED6109199.1"/>
    <property type="molecule type" value="Genomic_DNA"/>
</dbReference>
<gene>
    <name evidence="2" type="ORF">PIB30_031301</name>
</gene>